<protein>
    <recommendedName>
        <fullName evidence="3">Aldose 1-epimerase</fullName>
    </recommendedName>
</protein>
<dbReference type="InterPro" id="IPR008183">
    <property type="entry name" value="Aldose_1/G6P_1-epimerase"/>
</dbReference>
<evidence type="ECO:0008006" key="3">
    <source>
        <dbReference type="Google" id="ProtNLM"/>
    </source>
</evidence>
<dbReference type="HOGENOM" id="CLU_057834_1_0_9"/>
<dbReference type="Proteomes" id="UP000032431">
    <property type="component" value="Chromosome I"/>
</dbReference>
<dbReference type="GO" id="GO:0005975">
    <property type="term" value="P:carbohydrate metabolic process"/>
    <property type="evidence" value="ECO:0007669"/>
    <property type="project" value="InterPro"/>
</dbReference>
<dbReference type="Pfam" id="PF01263">
    <property type="entry name" value="Aldose_epim"/>
    <property type="match status" value="1"/>
</dbReference>
<dbReference type="PANTHER" id="PTHR11122">
    <property type="entry name" value="APOSPORY-ASSOCIATED PROTEIN C-RELATED"/>
    <property type="match status" value="1"/>
</dbReference>
<evidence type="ECO:0000313" key="1">
    <source>
        <dbReference type="EMBL" id="CDZ24092.1"/>
    </source>
</evidence>
<dbReference type="KEGG" id="ccel:CCDG5_0975"/>
<reference evidence="2" key="1">
    <citation type="submission" date="2014-07" db="EMBL/GenBank/DDBJ databases">
        <authorList>
            <person name="Wibberg D."/>
        </authorList>
    </citation>
    <scope>NUCLEOTIDE SEQUENCE [LARGE SCALE GENOMIC DNA]</scope>
    <source>
        <strain evidence="2">DG5</strain>
    </source>
</reference>
<dbReference type="CDD" id="cd09024">
    <property type="entry name" value="Aldose_epim_lacX"/>
    <property type="match status" value="1"/>
</dbReference>
<sequence length="303" mass="34734">MNTLRERQRNANKNMTFEIMSDGAVAQIDSKGAELISLKDIFGTEYIWQGDEKYWNRHSPILFPIIGEQKNGQYEYNGKIYSISRHGFARDMEFKVINHTRDRIILALSFDENTLKKYPFNFRLQVTFSLESAVLHVEYLVQNIGDSEMFFCIGGHTGYNVPLMPDEKFEDYYVKFEKHENFNRMLLNENGLYSGKTRHFLDGDSFQLNHSIFDDDAVVPDKLNSKSVSLVSRKTGRGVTVEFPDFDNLAIWSPKGDAPFVCLEPWNGQASNESDDINLCSKKGIIELKAGGFYSACHTITLL</sequence>
<accession>A0A078KNJ0</accession>
<organism evidence="1 2">
    <name type="scientific">[Clostridium] cellulosi</name>
    <dbReference type="NCBI Taxonomy" id="29343"/>
    <lineage>
        <taxon>Bacteria</taxon>
        <taxon>Bacillati</taxon>
        <taxon>Bacillota</taxon>
        <taxon>Clostridia</taxon>
        <taxon>Eubacteriales</taxon>
        <taxon>Oscillospiraceae</taxon>
        <taxon>Oscillospiraceae incertae sedis</taxon>
    </lineage>
</organism>
<dbReference type="EMBL" id="LM995447">
    <property type="protein sequence ID" value="CDZ24092.1"/>
    <property type="molecule type" value="Genomic_DNA"/>
</dbReference>
<evidence type="ECO:0000313" key="2">
    <source>
        <dbReference type="Proteomes" id="UP000032431"/>
    </source>
</evidence>
<dbReference type="InterPro" id="IPR037481">
    <property type="entry name" value="LacX"/>
</dbReference>
<dbReference type="GO" id="GO:0016853">
    <property type="term" value="F:isomerase activity"/>
    <property type="evidence" value="ECO:0007669"/>
    <property type="project" value="InterPro"/>
</dbReference>
<dbReference type="InterPro" id="IPR014718">
    <property type="entry name" value="GH-type_carb-bd"/>
</dbReference>
<dbReference type="SUPFAM" id="SSF74650">
    <property type="entry name" value="Galactose mutarotase-like"/>
    <property type="match status" value="1"/>
</dbReference>
<name>A0A078KNJ0_9FIRM</name>
<dbReference type="InterPro" id="IPR011013">
    <property type="entry name" value="Gal_mutarotase_sf_dom"/>
</dbReference>
<dbReference type="GO" id="GO:0030246">
    <property type="term" value="F:carbohydrate binding"/>
    <property type="evidence" value="ECO:0007669"/>
    <property type="project" value="InterPro"/>
</dbReference>
<dbReference type="STRING" id="29343.CCDG5_0975"/>
<dbReference type="PATRIC" id="fig|29343.3.peg.1026"/>
<proteinExistence type="predicted"/>
<keyword evidence="2" id="KW-1185">Reference proteome</keyword>
<dbReference type="Gene3D" id="2.70.98.10">
    <property type="match status" value="1"/>
</dbReference>
<dbReference type="AlphaFoldDB" id="A0A078KNJ0"/>
<gene>
    <name evidence="1" type="ORF">CCDG5_0975</name>
</gene>
<dbReference type="OrthoDB" id="9795355at2"/>
<dbReference type="PANTHER" id="PTHR11122:SF13">
    <property type="entry name" value="GLUCOSE-6-PHOSPHATE 1-EPIMERASE"/>
    <property type="match status" value="1"/>
</dbReference>